<name>A0AB34K0U6_PRYPA</name>
<accession>A0AB34K0U6</accession>
<protein>
    <recommendedName>
        <fullName evidence="4">Autophagy-related protein 9</fullName>
    </recommendedName>
</protein>
<keyword evidence="3" id="KW-1185">Reference proteome</keyword>
<reference evidence="2 3" key="1">
    <citation type="journal article" date="2024" name="Science">
        <title>Giant polyketide synthase enzymes in the biosynthesis of giant marine polyether toxins.</title>
        <authorList>
            <person name="Fallon T.R."/>
            <person name="Shende V.V."/>
            <person name="Wierzbicki I.H."/>
            <person name="Pendleton A.L."/>
            <person name="Watervoot N.F."/>
            <person name="Auber R.P."/>
            <person name="Gonzalez D.J."/>
            <person name="Wisecaver J.H."/>
            <person name="Moore B.S."/>
        </authorList>
    </citation>
    <scope>NUCLEOTIDE SEQUENCE [LARGE SCALE GENOMIC DNA]</scope>
    <source>
        <strain evidence="2 3">12B1</strain>
    </source>
</reference>
<feature type="compositionally biased region" description="Acidic residues" evidence="1">
    <location>
        <begin position="73"/>
        <end position="87"/>
    </location>
</feature>
<feature type="compositionally biased region" description="Basic and acidic residues" evidence="1">
    <location>
        <begin position="88"/>
        <end position="100"/>
    </location>
</feature>
<evidence type="ECO:0000313" key="3">
    <source>
        <dbReference type="Proteomes" id="UP001515480"/>
    </source>
</evidence>
<feature type="region of interest" description="Disordered" evidence="1">
    <location>
        <begin position="62"/>
        <end position="100"/>
    </location>
</feature>
<organism evidence="2 3">
    <name type="scientific">Prymnesium parvum</name>
    <name type="common">Toxic golden alga</name>
    <dbReference type="NCBI Taxonomy" id="97485"/>
    <lineage>
        <taxon>Eukaryota</taxon>
        <taxon>Haptista</taxon>
        <taxon>Haptophyta</taxon>
        <taxon>Prymnesiophyceae</taxon>
        <taxon>Prymnesiales</taxon>
        <taxon>Prymnesiaceae</taxon>
        <taxon>Prymnesium</taxon>
    </lineage>
</organism>
<proteinExistence type="predicted"/>
<dbReference type="AlphaFoldDB" id="A0AB34K0U6"/>
<dbReference type="EMBL" id="JBGBPQ010000002">
    <property type="protein sequence ID" value="KAL1527790.1"/>
    <property type="molecule type" value="Genomic_DNA"/>
</dbReference>
<evidence type="ECO:0000313" key="2">
    <source>
        <dbReference type="EMBL" id="KAL1527790.1"/>
    </source>
</evidence>
<sequence length="261" mass="30010">MVAVTVPTREMELTIQRLQGELRHTRLENESIKCSLNRTIEGLRVELMRGRHMLSHLRRKLVMGDSDNKDTSDDSGESDDSGSSNEEDEHRENEEHREHEVEEAERVFVWCPVRQKSFAAGSRAPLRLLEWLRRLEIKKKYITQWELFAVLVAFLTFPELFHFRLVHHFVDNKGALGGLMKGYSDKPDSARIINMVHTQVVRYSCYPWFGFVYSEDNIADARRSHGPSTPSRGDFSVVAGLSAAVTQLVWPDLQELAGWSV</sequence>
<evidence type="ECO:0008006" key="4">
    <source>
        <dbReference type="Google" id="ProtNLM"/>
    </source>
</evidence>
<comment type="caution">
    <text evidence="2">The sequence shown here is derived from an EMBL/GenBank/DDBJ whole genome shotgun (WGS) entry which is preliminary data.</text>
</comment>
<dbReference type="Proteomes" id="UP001515480">
    <property type="component" value="Unassembled WGS sequence"/>
</dbReference>
<evidence type="ECO:0000256" key="1">
    <source>
        <dbReference type="SAM" id="MobiDB-lite"/>
    </source>
</evidence>
<gene>
    <name evidence="2" type="ORF">AB1Y20_009173</name>
</gene>